<dbReference type="Proteomes" id="UP000288216">
    <property type="component" value="Unassembled WGS sequence"/>
</dbReference>
<dbReference type="OrthoDB" id="10266706at2759"/>
<name>A0A401QJZ1_SCYTO</name>
<reference evidence="2 3" key="1">
    <citation type="journal article" date="2018" name="Nat. Ecol. Evol.">
        <title>Shark genomes provide insights into elasmobranch evolution and the origin of vertebrates.</title>
        <authorList>
            <person name="Hara Y"/>
            <person name="Yamaguchi K"/>
            <person name="Onimaru K"/>
            <person name="Kadota M"/>
            <person name="Koyanagi M"/>
            <person name="Keeley SD"/>
            <person name="Tatsumi K"/>
            <person name="Tanaka K"/>
            <person name="Motone F"/>
            <person name="Kageyama Y"/>
            <person name="Nozu R"/>
            <person name="Adachi N"/>
            <person name="Nishimura O"/>
            <person name="Nakagawa R"/>
            <person name="Tanegashima C"/>
            <person name="Kiyatake I"/>
            <person name="Matsumoto R"/>
            <person name="Murakumo K"/>
            <person name="Nishida K"/>
            <person name="Terakita A"/>
            <person name="Kuratani S"/>
            <person name="Sato K"/>
            <person name="Hyodo S Kuraku.S."/>
        </authorList>
    </citation>
    <scope>NUCLEOTIDE SEQUENCE [LARGE SCALE GENOMIC DNA]</scope>
</reference>
<feature type="non-terminal residue" evidence="2">
    <location>
        <position position="1"/>
    </location>
</feature>
<dbReference type="Pfam" id="PF07995">
    <property type="entry name" value="GSDH"/>
    <property type="match status" value="1"/>
</dbReference>
<dbReference type="SUPFAM" id="SSF50952">
    <property type="entry name" value="Soluble quinoprotein glucose dehydrogenase"/>
    <property type="match status" value="1"/>
</dbReference>
<organism evidence="2 3">
    <name type="scientific">Scyliorhinus torazame</name>
    <name type="common">Cloudy catshark</name>
    <name type="synonym">Catulus torazame</name>
    <dbReference type="NCBI Taxonomy" id="75743"/>
    <lineage>
        <taxon>Eukaryota</taxon>
        <taxon>Metazoa</taxon>
        <taxon>Chordata</taxon>
        <taxon>Craniata</taxon>
        <taxon>Vertebrata</taxon>
        <taxon>Chondrichthyes</taxon>
        <taxon>Elasmobranchii</taxon>
        <taxon>Galeomorphii</taxon>
        <taxon>Galeoidea</taxon>
        <taxon>Carcharhiniformes</taxon>
        <taxon>Scyliorhinidae</taxon>
        <taxon>Scyliorhinus</taxon>
    </lineage>
</organism>
<dbReference type="STRING" id="75743.A0A401QJZ1"/>
<dbReference type="OMA" id="WKRCRST"/>
<feature type="domain" description="Glucose/Sorbosone dehydrogenase" evidence="1">
    <location>
        <begin position="108"/>
        <end position="202"/>
    </location>
</feature>
<dbReference type="Gene3D" id="2.120.10.30">
    <property type="entry name" value="TolB, C-terminal domain"/>
    <property type="match status" value="1"/>
</dbReference>
<comment type="caution">
    <text evidence="2">The sequence shown here is derived from an EMBL/GenBank/DDBJ whole genome shotgun (WGS) entry which is preliminary data.</text>
</comment>
<evidence type="ECO:0000313" key="2">
    <source>
        <dbReference type="EMBL" id="GCB85721.1"/>
    </source>
</evidence>
<evidence type="ECO:0000259" key="1">
    <source>
        <dbReference type="Pfam" id="PF07995"/>
    </source>
</evidence>
<dbReference type="PANTHER" id="PTHR19328">
    <property type="entry name" value="HEDGEHOG-INTERACTING PROTEIN"/>
    <property type="match status" value="1"/>
</dbReference>
<sequence length="222" mass="25166">RCSPFAAHLYDAEDANTPVRMLPGLCPDYCTDFWKRCRSTLSLLTGDQRTMDLESDRERFCGYLVLRDPEYCYPNVLSSNRLNANLGAVRADPEGCLQICLKEVANRLRNPVAMLHAADGTHRFFIAEQVGLVWAYLANGSKVSRPFLNLTEAVLTSPWLGDERGFLGLAFHPSFKRNGKVYVYYSILSRKAERIRISEFQLLPSNVNALDHTSERSEGQRL</sequence>
<dbReference type="PANTHER" id="PTHR19328:SF75">
    <property type="entry name" value="ALDOSE SUGAR DEHYDROGENASE YLII"/>
    <property type="match status" value="1"/>
</dbReference>
<dbReference type="InterPro" id="IPR011041">
    <property type="entry name" value="Quinoprot_gluc/sorb_DH_b-prop"/>
</dbReference>
<proteinExistence type="predicted"/>
<evidence type="ECO:0000313" key="3">
    <source>
        <dbReference type="Proteomes" id="UP000288216"/>
    </source>
</evidence>
<accession>A0A401QJZ1</accession>
<dbReference type="InterPro" id="IPR011042">
    <property type="entry name" value="6-blade_b-propeller_TolB-like"/>
</dbReference>
<keyword evidence="3" id="KW-1185">Reference proteome</keyword>
<gene>
    <name evidence="2" type="ORF">scyTo_0026443</name>
</gene>
<dbReference type="EMBL" id="BFAA01197919">
    <property type="protein sequence ID" value="GCB85721.1"/>
    <property type="molecule type" value="Genomic_DNA"/>
</dbReference>
<protein>
    <recommendedName>
        <fullName evidence="1">Glucose/Sorbosone dehydrogenase domain-containing protein</fullName>
    </recommendedName>
</protein>
<dbReference type="AlphaFoldDB" id="A0A401QJZ1"/>
<dbReference type="InterPro" id="IPR012938">
    <property type="entry name" value="Glc/Sorbosone_DH"/>
</dbReference>